<dbReference type="PROSITE" id="PS51819">
    <property type="entry name" value="VOC"/>
    <property type="match status" value="1"/>
</dbReference>
<dbReference type="Pfam" id="PF00903">
    <property type="entry name" value="Glyoxalase"/>
    <property type="match status" value="1"/>
</dbReference>
<dbReference type="InterPro" id="IPR004360">
    <property type="entry name" value="Glyas_Fos-R_dOase_dom"/>
</dbReference>
<organism evidence="2 3">
    <name type="scientific">Hartmannibacter diazotrophicus</name>
    <dbReference type="NCBI Taxonomy" id="1482074"/>
    <lineage>
        <taxon>Bacteria</taxon>
        <taxon>Pseudomonadati</taxon>
        <taxon>Pseudomonadota</taxon>
        <taxon>Alphaproteobacteria</taxon>
        <taxon>Hyphomicrobiales</taxon>
        <taxon>Pleomorphomonadaceae</taxon>
        <taxon>Hartmannibacter</taxon>
    </lineage>
</organism>
<dbReference type="KEGG" id="hdi:HDIA_2403"/>
<evidence type="ECO:0000313" key="3">
    <source>
        <dbReference type="Proteomes" id="UP000223606"/>
    </source>
</evidence>
<keyword evidence="3" id="KW-1185">Reference proteome</keyword>
<dbReference type="AlphaFoldDB" id="A0A2C9D6J2"/>
<dbReference type="Gene3D" id="3.10.180.10">
    <property type="entry name" value="2,3-Dihydroxybiphenyl 1,2-Dioxygenase, domain 1"/>
    <property type="match status" value="1"/>
</dbReference>
<name>A0A2C9D6J2_9HYPH</name>
<dbReference type="OrthoDB" id="9804944at2"/>
<evidence type="ECO:0000259" key="1">
    <source>
        <dbReference type="PROSITE" id="PS51819"/>
    </source>
</evidence>
<dbReference type="InterPro" id="IPR037523">
    <property type="entry name" value="VOC_core"/>
</dbReference>
<dbReference type="RefSeq" id="WP_099556385.1">
    <property type="nucleotide sequence ID" value="NZ_LT960614.1"/>
</dbReference>
<gene>
    <name evidence="2" type="ORF">HDIA_2403</name>
</gene>
<reference evidence="3" key="1">
    <citation type="submission" date="2017-09" db="EMBL/GenBank/DDBJ databases">
        <title>Genome sequence of Nannocystis excedens DSM 71.</title>
        <authorList>
            <person name="Blom J."/>
        </authorList>
    </citation>
    <scope>NUCLEOTIDE SEQUENCE [LARGE SCALE GENOMIC DNA]</scope>
    <source>
        <strain evidence="3">type strain: E19</strain>
    </source>
</reference>
<dbReference type="InterPro" id="IPR029068">
    <property type="entry name" value="Glyas_Bleomycin-R_OHBP_Dase"/>
</dbReference>
<dbReference type="Proteomes" id="UP000223606">
    <property type="component" value="Chromosome 1"/>
</dbReference>
<proteinExistence type="predicted"/>
<dbReference type="EMBL" id="LT960614">
    <property type="protein sequence ID" value="SON55944.1"/>
    <property type="molecule type" value="Genomic_DNA"/>
</dbReference>
<dbReference type="SUPFAM" id="SSF54593">
    <property type="entry name" value="Glyoxalase/Bleomycin resistance protein/Dihydroxybiphenyl dioxygenase"/>
    <property type="match status" value="1"/>
</dbReference>
<protein>
    <submittedName>
        <fullName evidence="2">Glyoxalase-like domain protein</fullName>
    </submittedName>
</protein>
<accession>A0A2C9D6J2</accession>
<evidence type="ECO:0000313" key="2">
    <source>
        <dbReference type="EMBL" id="SON55944.1"/>
    </source>
</evidence>
<feature type="domain" description="VOC" evidence="1">
    <location>
        <begin position="6"/>
        <end position="123"/>
    </location>
</feature>
<sequence>MIKAGGLVQVALAAGDLNDTLSFWNDVLGIAPHARFEPPGIAFLLVGRVRLLFAPATTPGAVYLAISDMDETVTKLEAAGVVLEVPPTLVFEDSEGLFGAPGQAEWMAFLRDPAENTIGLVHRRPISA</sequence>